<evidence type="ECO:0000256" key="9">
    <source>
        <dbReference type="RuleBase" id="RU361152"/>
    </source>
</evidence>
<dbReference type="InterPro" id="IPR036291">
    <property type="entry name" value="NAD(P)-bd_dom_sf"/>
</dbReference>
<dbReference type="CDD" id="cd05297">
    <property type="entry name" value="GH4_alpha_glucosidase_galactosidase"/>
    <property type="match status" value="1"/>
</dbReference>
<dbReference type="InterPro" id="IPR001088">
    <property type="entry name" value="Glyco_hydro_4"/>
</dbReference>
<keyword evidence="3" id="KW-0479">Metal-binding</keyword>
<keyword evidence="6" id="KW-0464">Manganese</keyword>
<dbReference type="NCBIfam" id="NF011657">
    <property type="entry name" value="PRK15076.1"/>
    <property type="match status" value="1"/>
</dbReference>
<evidence type="ECO:0000256" key="6">
    <source>
        <dbReference type="ARBA" id="ARBA00023211"/>
    </source>
</evidence>
<dbReference type="InterPro" id="IPR015955">
    <property type="entry name" value="Lactate_DH/Glyco_Ohase_4_C"/>
</dbReference>
<keyword evidence="7" id="KW-0119">Carbohydrate metabolism</keyword>
<evidence type="ECO:0000256" key="1">
    <source>
        <dbReference type="ARBA" id="ARBA00001936"/>
    </source>
</evidence>
<comment type="caution">
    <text evidence="11">The sequence shown here is derived from an EMBL/GenBank/DDBJ whole genome shotgun (WGS) entry which is preliminary data.</text>
</comment>
<reference evidence="11 12" key="1">
    <citation type="submission" date="2016-11" db="EMBL/GenBank/DDBJ databases">
        <authorList>
            <person name="Varghese N."/>
            <person name="Submissions S."/>
        </authorList>
    </citation>
    <scope>NUCLEOTIDE SEQUENCE [LARGE SCALE GENOMIC DNA]</scope>
    <source>
        <strain evidence="11 12">DSM 21988</strain>
    </source>
</reference>
<comment type="cofactor">
    <cofactor evidence="9">
        <name>NAD(+)</name>
        <dbReference type="ChEBI" id="CHEBI:57540"/>
    </cofactor>
    <text evidence="9">Binds 1 NAD(+) per subunit.</text>
</comment>
<dbReference type="InterPro" id="IPR022616">
    <property type="entry name" value="Glyco_hydro_4_C"/>
</dbReference>
<name>A0ABY1IGB5_9HYPH</name>
<keyword evidence="5 9" id="KW-0520">NAD</keyword>
<sequence>MFKVTMIGAGSVVFVKNLLTDILDFEALRDVTIALHDIDAERLETAGLMAQWTAAQFSAHPQIELHADRRAALDGADFVINMVQIGMHEATLIDFDIPRRYGLKQTIADTLGIGGIFRGLRTIPFMTALVADMRDVCPDALLLNYTNPMSILTQAVYEAFPEQKVVGLCHNIQNTARDLAGYLGVPTEELSYDCAGINHMCWFLKLRIGAEDAYPLLWKAAEQPEIVAQDKVRFELMRVFGRFISESSEHNAEYTPHFLRSDAEIAHYDVPVDEYVRRSERNLGRYAETRRKLLAGEPFPIERSAEYGSLIIHAMVTGEARVIYGNVRNTGLITNLPDNACVEVPILVDRNGLRPTHVGDLPPELAGYCAPHVFVQDLTVKAALEGDVERVNRAAVLDRNTASVLSITDIRKMVDEMIVAHGDAMPEGLRRARRAAAA</sequence>
<evidence type="ECO:0000313" key="12">
    <source>
        <dbReference type="Proteomes" id="UP000184290"/>
    </source>
</evidence>
<comment type="cofactor">
    <cofactor evidence="1">
        <name>Mn(2+)</name>
        <dbReference type="ChEBI" id="CHEBI:29035"/>
    </cofactor>
</comment>
<keyword evidence="8 9" id="KW-0326">Glycosidase</keyword>
<evidence type="ECO:0000259" key="10">
    <source>
        <dbReference type="Pfam" id="PF11975"/>
    </source>
</evidence>
<evidence type="ECO:0000256" key="7">
    <source>
        <dbReference type="ARBA" id="ARBA00023277"/>
    </source>
</evidence>
<evidence type="ECO:0000256" key="4">
    <source>
        <dbReference type="ARBA" id="ARBA00022801"/>
    </source>
</evidence>
<proteinExistence type="inferred from homology"/>
<evidence type="ECO:0000256" key="2">
    <source>
        <dbReference type="ARBA" id="ARBA00010141"/>
    </source>
</evidence>
<dbReference type="Pfam" id="PF02056">
    <property type="entry name" value="Glyco_hydro_4"/>
    <property type="match status" value="1"/>
</dbReference>
<dbReference type="PANTHER" id="PTHR32092:SF6">
    <property type="entry name" value="ALPHA-GALACTOSIDASE"/>
    <property type="match status" value="1"/>
</dbReference>
<keyword evidence="4 9" id="KW-0378">Hydrolase</keyword>
<dbReference type="Proteomes" id="UP000184290">
    <property type="component" value="Unassembled WGS sequence"/>
</dbReference>
<dbReference type="InterPro" id="IPR019802">
    <property type="entry name" value="GlycHydrolase_4_CS"/>
</dbReference>
<dbReference type="Pfam" id="PF11975">
    <property type="entry name" value="Glyco_hydro_4C"/>
    <property type="match status" value="1"/>
</dbReference>
<keyword evidence="12" id="KW-1185">Reference proteome</keyword>
<evidence type="ECO:0000256" key="5">
    <source>
        <dbReference type="ARBA" id="ARBA00023027"/>
    </source>
</evidence>
<dbReference type="RefSeq" id="WP_060604435.1">
    <property type="nucleotide sequence ID" value="NZ_FQZC01000002.1"/>
</dbReference>
<organism evidence="11 12">
    <name type="scientific">Aureimonas altamirensis DSM 21988</name>
    <dbReference type="NCBI Taxonomy" id="1121026"/>
    <lineage>
        <taxon>Bacteria</taxon>
        <taxon>Pseudomonadati</taxon>
        <taxon>Pseudomonadota</taxon>
        <taxon>Alphaproteobacteria</taxon>
        <taxon>Hyphomicrobiales</taxon>
        <taxon>Aurantimonadaceae</taxon>
        <taxon>Aureimonas</taxon>
    </lineage>
</organism>
<dbReference type="EMBL" id="FQZC01000002">
    <property type="protein sequence ID" value="SHJ13453.1"/>
    <property type="molecule type" value="Genomic_DNA"/>
</dbReference>
<dbReference type="SUPFAM" id="SSF56327">
    <property type="entry name" value="LDH C-terminal domain-like"/>
    <property type="match status" value="1"/>
</dbReference>
<evidence type="ECO:0000313" key="11">
    <source>
        <dbReference type="EMBL" id="SHJ13453.1"/>
    </source>
</evidence>
<dbReference type="InterPro" id="IPR053715">
    <property type="entry name" value="GH4_Enzyme_sf"/>
</dbReference>
<evidence type="ECO:0000256" key="8">
    <source>
        <dbReference type="ARBA" id="ARBA00023295"/>
    </source>
</evidence>
<dbReference type="Gene3D" id="3.90.1820.10">
    <property type="entry name" value="AglA-like glucosidase"/>
    <property type="match status" value="1"/>
</dbReference>
<dbReference type="PANTHER" id="PTHR32092">
    <property type="entry name" value="6-PHOSPHO-BETA-GLUCOSIDASE-RELATED"/>
    <property type="match status" value="1"/>
</dbReference>
<comment type="similarity">
    <text evidence="2 9">Belongs to the glycosyl hydrolase 4 family.</text>
</comment>
<feature type="domain" description="Glycosyl hydrolase family 4 C-terminal" evidence="10">
    <location>
        <begin position="194"/>
        <end position="401"/>
    </location>
</feature>
<accession>A0ABY1IGB5</accession>
<dbReference type="SUPFAM" id="SSF51735">
    <property type="entry name" value="NAD(P)-binding Rossmann-fold domains"/>
    <property type="match status" value="1"/>
</dbReference>
<evidence type="ECO:0000256" key="3">
    <source>
        <dbReference type="ARBA" id="ARBA00022723"/>
    </source>
</evidence>
<gene>
    <name evidence="11" type="ORF">SAMN02745911_1778</name>
</gene>
<protein>
    <submittedName>
        <fullName evidence="11">Alpha-galactosidase</fullName>
    </submittedName>
</protein>
<dbReference type="PRINTS" id="PR00732">
    <property type="entry name" value="GLHYDRLASE4"/>
</dbReference>
<dbReference type="PROSITE" id="PS01324">
    <property type="entry name" value="GLYCOSYL_HYDROL_F4"/>
    <property type="match status" value="1"/>
</dbReference>